<organism evidence="1 2">
    <name type="scientific">Frigoriglobus tundricola</name>
    <dbReference type="NCBI Taxonomy" id="2774151"/>
    <lineage>
        <taxon>Bacteria</taxon>
        <taxon>Pseudomonadati</taxon>
        <taxon>Planctomycetota</taxon>
        <taxon>Planctomycetia</taxon>
        <taxon>Gemmatales</taxon>
        <taxon>Gemmataceae</taxon>
        <taxon>Frigoriglobus</taxon>
    </lineage>
</organism>
<dbReference type="Proteomes" id="UP000503447">
    <property type="component" value="Chromosome"/>
</dbReference>
<evidence type="ECO:0000313" key="1">
    <source>
        <dbReference type="EMBL" id="QJW94636.1"/>
    </source>
</evidence>
<dbReference type="RefSeq" id="WP_171470590.1">
    <property type="nucleotide sequence ID" value="NZ_CP053452.2"/>
</dbReference>
<name>A0A6M5YMR6_9BACT</name>
<proteinExistence type="predicted"/>
<accession>A0A6M5YMR6</accession>
<keyword evidence="2" id="KW-1185">Reference proteome</keyword>
<reference evidence="2" key="1">
    <citation type="submission" date="2020-05" db="EMBL/GenBank/DDBJ databases">
        <title>Frigoriglobus tundricola gen. nov., sp. nov., a psychrotolerant cellulolytic planctomycete of the family Gemmataceae with two divergent copies of 16S rRNA gene.</title>
        <authorList>
            <person name="Kulichevskaya I.S."/>
            <person name="Ivanova A.A."/>
            <person name="Naumoff D.G."/>
            <person name="Beletsky A.V."/>
            <person name="Rijpstra W.I.C."/>
            <person name="Sinninghe Damste J.S."/>
            <person name="Mardanov A.V."/>
            <person name="Ravin N.V."/>
            <person name="Dedysh S.N."/>
        </authorList>
    </citation>
    <scope>NUCLEOTIDE SEQUENCE [LARGE SCALE GENOMIC DNA]</scope>
    <source>
        <strain evidence="2">PL17</strain>
    </source>
</reference>
<dbReference type="KEGG" id="ftj:FTUN_2158"/>
<gene>
    <name evidence="1" type="ORF">FTUN_2158</name>
</gene>
<sequence length="243" mass="26622">MSVPVSFEQPPHMSGGHRHTYDEIFRHPTAHNLEWHDVRSLLDALADVTEKHDGALEVTRNGRVLILHPPKHKDAPVEMVLEIRRFLERPGAGAVPTAVIPGLDLLVVIDHHEAKVYRTEAPGSAPQNLVPYDPHGFRRHLHSQTEETDGKRKPERKSYYETVAATLRGADRILIFGSGTGGSSAMDQLVADLKAHHPDVAARVVASVVVDAHHTTEPQLLAEARAVFARPDGQNPPATEGAS</sequence>
<protein>
    <submittedName>
        <fullName evidence="1">Uncharacterized protein</fullName>
    </submittedName>
</protein>
<dbReference type="EMBL" id="CP053452">
    <property type="protein sequence ID" value="QJW94636.1"/>
    <property type="molecule type" value="Genomic_DNA"/>
</dbReference>
<evidence type="ECO:0000313" key="2">
    <source>
        <dbReference type="Proteomes" id="UP000503447"/>
    </source>
</evidence>
<dbReference type="AlphaFoldDB" id="A0A6M5YMR6"/>